<accession>A0A0E9WWG9</accession>
<reference evidence="1" key="2">
    <citation type="journal article" date="2015" name="Fish Shellfish Immunol.">
        <title>Early steps in the European eel (Anguilla anguilla)-Vibrio vulnificus interaction in the gills: Role of the RtxA13 toxin.</title>
        <authorList>
            <person name="Callol A."/>
            <person name="Pajuelo D."/>
            <person name="Ebbesson L."/>
            <person name="Teles M."/>
            <person name="MacKenzie S."/>
            <person name="Amaro C."/>
        </authorList>
    </citation>
    <scope>NUCLEOTIDE SEQUENCE</scope>
</reference>
<dbReference type="EMBL" id="GBXM01014607">
    <property type="protein sequence ID" value="JAH93970.1"/>
    <property type="molecule type" value="Transcribed_RNA"/>
</dbReference>
<organism evidence="1">
    <name type="scientific">Anguilla anguilla</name>
    <name type="common">European freshwater eel</name>
    <name type="synonym">Muraena anguilla</name>
    <dbReference type="NCBI Taxonomy" id="7936"/>
    <lineage>
        <taxon>Eukaryota</taxon>
        <taxon>Metazoa</taxon>
        <taxon>Chordata</taxon>
        <taxon>Craniata</taxon>
        <taxon>Vertebrata</taxon>
        <taxon>Euteleostomi</taxon>
        <taxon>Actinopterygii</taxon>
        <taxon>Neopterygii</taxon>
        <taxon>Teleostei</taxon>
        <taxon>Anguilliformes</taxon>
        <taxon>Anguillidae</taxon>
        <taxon>Anguilla</taxon>
    </lineage>
</organism>
<evidence type="ECO:0000313" key="1">
    <source>
        <dbReference type="EMBL" id="JAH93970.1"/>
    </source>
</evidence>
<name>A0A0E9WWG9_ANGAN</name>
<proteinExistence type="predicted"/>
<reference evidence="1" key="1">
    <citation type="submission" date="2014-11" db="EMBL/GenBank/DDBJ databases">
        <authorList>
            <person name="Amaro Gonzalez C."/>
        </authorList>
    </citation>
    <scope>NUCLEOTIDE SEQUENCE</scope>
</reference>
<sequence length="56" mass="6589">MQDMKDVLSDWLKPTHGHFCDYYLCFRLHCLHFLFGLHSWALGLSGHAIPLHLPLR</sequence>
<dbReference type="AlphaFoldDB" id="A0A0E9WWG9"/>
<protein>
    <submittedName>
        <fullName evidence="1">Uncharacterized protein</fullName>
    </submittedName>
</protein>